<dbReference type="GO" id="GO:0008146">
    <property type="term" value="F:sulfotransferase activity"/>
    <property type="evidence" value="ECO:0007669"/>
    <property type="project" value="InterPro"/>
</dbReference>
<dbReference type="EMBL" id="CM000642">
    <property type="protein sequence ID" value="EED92035.1"/>
    <property type="molecule type" value="Genomic_DNA"/>
</dbReference>
<dbReference type="HOGENOM" id="CLU_049688_0_0_1"/>
<accession>B8C2Z0</accession>
<evidence type="ECO:0008006" key="3">
    <source>
        <dbReference type="Google" id="ProtNLM"/>
    </source>
</evidence>
<dbReference type="InParanoid" id="B8C2Z0"/>
<dbReference type="RefSeq" id="XP_002290283.1">
    <property type="nucleotide sequence ID" value="XM_002290247.1"/>
</dbReference>
<organism evidence="1 2">
    <name type="scientific">Thalassiosira pseudonana</name>
    <name type="common">Marine diatom</name>
    <name type="synonym">Cyclotella nana</name>
    <dbReference type="NCBI Taxonomy" id="35128"/>
    <lineage>
        <taxon>Eukaryota</taxon>
        <taxon>Sar</taxon>
        <taxon>Stramenopiles</taxon>
        <taxon>Ochrophyta</taxon>
        <taxon>Bacillariophyta</taxon>
        <taxon>Coscinodiscophyceae</taxon>
        <taxon>Thalassiosirophycidae</taxon>
        <taxon>Thalassiosirales</taxon>
        <taxon>Thalassiosiraceae</taxon>
        <taxon>Thalassiosira</taxon>
    </lineage>
</organism>
<dbReference type="GeneID" id="7453180"/>
<dbReference type="AlphaFoldDB" id="B8C2Z0"/>
<gene>
    <name evidence="1" type="ORF">THAPSDRAFT_5457</name>
</gene>
<dbReference type="Pfam" id="PF03567">
    <property type="entry name" value="Sulfotransfer_2"/>
    <property type="match status" value="1"/>
</dbReference>
<proteinExistence type="predicted"/>
<reference evidence="1 2" key="1">
    <citation type="journal article" date="2004" name="Science">
        <title>The genome of the diatom Thalassiosira pseudonana: ecology, evolution, and metabolism.</title>
        <authorList>
            <person name="Armbrust E.V."/>
            <person name="Berges J.A."/>
            <person name="Bowler C."/>
            <person name="Green B.R."/>
            <person name="Martinez D."/>
            <person name="Putnam N.H."/>
            <person name="Zhou S."/>
            <person name="Allen A.E."/>
            <person name="Apt K.E."/>
            <person name="Bechner M."/>
            <person name="Brzezinski M.A."/>
            <person name="Chaal B.K."/>
            <person name="Chiovitti A."/>
            <person name="Davis A.K."/>
            <person name="Demarest M.S."/>
            <person name="Detter J.C."/>
            <person name="Glavina T."/>
            <person name="Goodstein D."/>
            <person name="Hadi M.Z."/>
            <person name="Hellsten U."/>
            <person name="Hildebrand M."/>
            <person name="Jenkins B.D."/>
            <person name="Jurka J."/>
            <person name="Kapitonov V.V."/>
            <person name="Kroger N."/>
            <person name="Lau W.W."/>
            <person name="Lane T.W."/>
            <person name="Larimer F.W."/>
            <person name="Lippmeier J.C."/>
            <person name="Lucas S."/>
            <person name="Medina M."/>
            <person name="Montsant A."/>
            <person name="Obornik M."/>
            <person name="Parker M.S."/>
            <person name="Palenik B."/>
            <person name="Pazour G.J."/>
            <person name="Richardson P.M."/>
            <person name="Rynearson T.A."/>
            <person name="Saito M.A."/>
            <person name="Schwartz D.C."/>
            <person name="Thamatrakoln K."/>
            <person name="Valentin K."/>
            <person name="Vardi A."/>
            <person name="Wilkerson F.P."/>
            <person name="Rokhsar D.S."/>
        </authorList>
    </citation>
    <scope>NUCLEOTIDE SEQUENCE [LARGE SCALE GENOMIC DNA]</scope>
    <source>
        <strain evidence="1 2">CCMP1335</strain>
    </source>
</reference>
<evidence type="ECO:0000313" key="1">
    <source>
        <dbReference type="EMBL" id="EED92035.1"/>
    </source>
</evidence>
<keyword evidence="2" id="KW-1185">Reference proteome</keyword>
<dbReference type="KEGG" id="tps:THAPSDRAFT_5457"/>
<dbReference type="GO" id="GO:0016020">
    <property type="term" value="C:membrane"/>
    <property type="evidence" value="ECO:0007669"/>
    <property type="project" value="InterPro"/>
</dbReference>
<reference evidence="1 2" key="2">
    <citation type="journal article" date="2008" name="Nature">
        <title>The Phaeodactylum genome reveals the evolutionary history of diatom genomes.</title>
        <authorList>
            <person name="Bowler C."/>
            <person name="Allen A.E."/>
            <person name="Badger J.H."/>
            <person name="Grimwood J."/>
            <person name="Jabbari K."/>
            <person name="Kuo A."/>
            <person name="Maheswari U."/>
            <person name="Martens C."/>
            <person name="Maumus F."/>
            <person name="Otillar R.P."/>
            <person name="Rayko E."/>
            <person name="Salamov A."/>
            <person name="Vandepoele K."/>
            <person name="Beszteri B."/>
            <person name="Gruber A."/>
            <person name="Heijde M."/>
            <person name="Katinka M."/>
            <person name="Mock T."/>
            <person name="Valentin K."/>
            <person name="Verret F."/>
            <person name="Berges J.A."/>
            <person name="Brownlee C."/>
            <person name="Cadoret J.P."/>
            <person name="Chiovitti A."/>
            <person name="Choi C.J."/>
            <person name="Coesel S."/>
            <person name="De Martino A."/>
            <person name="Detter J.C."/>
            <person name="Durkin C."/>
            <person name="Falciatore A."/>
            <person name="Fournet J."/>
            <person name="Haruta M."/>
            <person name="Huysman M.J."/>
            <person name="Jenkins B.D."/>
            <person name="Jiroutova K."/>
            <person name="Jorgensen R.E."/>
            <person name="Joubert Y."/>
            <person name="Kaplan A."/>
            <person name="Kroger N."/>
            <person name="Kroth P.G."/>
            <person name="La Roche J."/>
            <person name="Lindquist E."/>
            <person name="Lommer M."/>
            <person name="Martin-Jezequel V."/>
            <person name="Lopez P.J."/>
            <person name="Lucas S."/>
            <person name="Mangogna M."/>
            <person name="McGinnis K."/>
            <person name="Medlin L.K."/>
            <person name="Montsant A."/>
            <person name="Oudot-Le Secq M.P."/>
            <person name="Napoli C."/>
            <person name="Obornik M."/>
            <person name="Parker M.S."/>
            <person name="Petit J.L."/>
            <person name="Porcel B.M."/>
            <person name="Poulsen N."/>
            <person name="Robison M."/>
            <person name="Rychlewski L."/>
            <person name="Rynearson T.A."/>
            <person name="Schmutz J."/>
            <person name="Shapiro H."/>
            <person name="Siaut M."/>
            <person name="Stanley M."/>
            <person name="Sussman M.R."/>
            <person name="Taylor A.R."/>
            <person name="Vardi A."/>
            <person name="von Dassow P."/>
            <person name="Vyverman W."/>
            <person name="Willis A."/>
            <person name="Wyrwicz L.S."/>
            <person name="Rokhsar D.S."/>
            <person name="Weissenbach J."/>
            <person name="Armbrust E.V."/>
            <person name="Green B.R."/>
            <person name="Van de Peer Y."/>
            <person name="Grigoriev I.V."/>
        </authorList>
    </citation>
    <scope>NUCLEOTIDE SEQUENCE [LARGE SCALE GENOMIC DNA]</scope>
    <source>
        <strain evidence="1 2">CCMP1335</strain>
    </source>
</reference>
<evidence type="ECO:0000313" key="2">
    <source>
        <dbReference type="Proteomes" id="UP000001449"/>
    </source>
</evidence>
<dbReference type="PaxDb" id="35128-Thaps5457"/>
<name>B8C2Z0_THAPS</name>
<dbReference type="eggNOG" id="ENOG502SRTA">
    <property type="taxonomic scope" value="Eukaryota"/>
</dbReference>
<dbReference type="InterPro" id="IPR005331">
    <property type="entry name" value="Sulfotransferase"/>
</dbReference>
<protein>
    <recommendedName>
        <fullName evidence="3">Sulfotransferase domain-containing protein</fullName>
    </recommendedName>
</protein>
<sequence>MAPMGRSIGASKKMGRTSNSISSVNKALSVLVVMAFVFSVAVFVSFTSVTRNSSTTTTTTALEASLNMKSSKVYQTTTGSDNGAPTAPRSTMGDLVSWMLQPELDKDINTNDNVLERLRRSPHIPLEFPPGSLSLSHADALKYCYADPRVYGKHLQKRSDGGENIHVSYSDEHKLVYVMVPKSGSSTARHMLKTYFKATETTKSLQPINFQKGGDMEGVEVLSFVRDPLSRFFSQYDEAYVRTAPWQSTQTHPFPYIYDGIHSYPEYEDVFCPPSTRENKSSRKECIFKPSAENGTLASRFEKFVRDYDGRDPYDIHLVLQVPLLSSPNGIAFHVTQIYNTTDSEGGWKRIAKQFLGSEDVIETGKVIEGRSYPRRFNSKLVSEATQQRICELTLIDYCCLNLPLPEVCRGKHYDTNSKELFCTIDRVRGRILPGVYPKKGRE</sequence>
<dbReference type="OMA" id="ATQQRIC"/>
<dbReference type="Proteomes" id="UP000001449">
    <property type="component" value="Chromosome 5"/>
</dbReference>